<reference evidence="1 2" key="1">
    <citation type="submission" date="2016-02" db="EMBL/GenBank/DDBJ databases">
        <title>Comparison of Clostridium stercorarium subspecies using comparative genomics and transcriptomics.</title>
        <authorList>
            <person name="Schellenberg J."/>
            <person name="Thallinger G."/>
            <person name="Levin D.B."/>
            <person name="Zhang X."/>
            <person name="Alvare G."/>
            <person name="Fristensky B."/>
            <person name="Sparling R."/>
        </authorList>
    </citation>
    <scope>NUCLEOTIDE SEQUENCE [LARGE SCALE GENOMIC DNA]</scope>
    <source>
        <strain evidence="1 2">DSM 2910</strain>
    </source>
</reference>
<proteinExistence type="predicted"/>
<accession>A0A1B1YFA9</accession>
<organism evidence="1 2">
    <name type="scientific">Thermoclostridium stercorarium subsp. thermolacticum DSM 2910</name>
    <dbReference type="NCBI Taxonomy" id="1121336"/>
    <lineage>
        <taxon>Bacteria</taxon>
        <taxon>Bacillati</taxon>
        <taxon>Bacillota</taxon>
        <taxon>Clostridia</taxon>
        <taxon>Eubacteriales</taxon>
        <taxon>Oscillospiraceae</taxon>
        <taxon>Thermoclostridium</taxon>
    </lineage>
</organism>
<dbReference type="EMBL" id="CP014672">
    <property type="protein sequence ID" value="ANW99448.1"/>
    <property type="molecule type" value="Genomic_DNA"/>
</dbReference>
<dbReference type="RefSeq" id="WP_015359847.1">
    <property type="nucleotide sequence ID" value="NZ_CP014672.1"/>
</dbReference>
<dbReference type="OrthoDB" id="1739449at2"/>
<dbReference type="Proteomes" id="UP000092971">
    <property type="component" value="Chromosome"/>
</dbReference>
<evidence type="ECO:0000313" key="2">
    <source>
        <dbReference type="Proteomes" id="UP000092971"/>
    </source>
</evidence>
<name>A0A1B1YFA9_THEST</name>
<dbReference type="AlphaFoldDB" id="A0A1B1YFA9"/>
<gene>
    <name evidence="1" type="ORF">CSTERTH_10620</name>
</gene>
<protein>
    <submittedName>
        <fullName evidence="1">Uncharacterized protein</fullName>
    </submittedName>
</protein>
<evidence type="ECO:0000313" key="1">
    <source>
        <dbReference type="EMBL" id="ANW99448.1"/>
    </source>
</evidence>
<sequence>MYVLVLTRKKRKLIFLLLCAVFVFAGILSIMDALITGVEINIGYRMSLRFPKPLEMSSVYASEPSQPYIQAGSVLGKKLKTETIKRHGLSEITFQYPETLRMGEIRNLGNEITVHLNFKHKNNKMVGFFQVWNLSMPFEEFIDNSKKLSSMTFTDFNESRLKLHGMNGIMWEYVYITRTQDIKGIEIFIGNGPEMYRFAAFIPKHEYTPKYKRIIKRMAKSLKIKNTVSAVLLMNGKLRSDF</sequence>